<gene>
    <name evidence="2" type="ORF">Cpa01nite_20570</name>
</gene>
<keyword evidence="3" id="KW-1185">Reference proteome</keyword>
<name>A0A919PBL5_9CELL</name>
<dbReference type="AlphaFoldDB" id="A0A919PBL5"/>
<dbReference type="RefSeq" id="WP_203668695.1">
    <property type="nucleotide sequence ID" value="NZ_BONO01000014.1"/>
</dbReference>
<sequence length="119" mass="12655">MIPVLLYAVAAAALALAAWALVFAVRDRAVVLRQLWGAAVVEGLMLVQAVVAGIQQATGTEVAEPVVFWGYVVTQLILLPAAALWAFAERTRWSSVVLLVAAVAVAFLQLRLDQTWAGA</sequence>
<accession>A0A919PBL5</accession>
<organism evidence="2 3">
    <name type="scientific">Cellulomonas pakistanensis</name>
    <dbReference type="NCBI Taxonomy" id="992287"/>
    <lineage>
        <taxon>Bacteria</taxon>
        <taxon>Bacillati</taxon>
        <taxon>Actinomycetota</taxon>
        <taxon>Actinomycetes</taxon>
        <taxon>Micrococcales</taxon>
        <taxon>Cellulomonadaceae</taxon>
        <taxon>Cellulomonas</taxon>
    </lineage>
</organism>
<protein>
    <submittedName>
        <fullName evidence="2">Uncharacterized protein</fullName>
    </submittedName>
</protein>
<feature type="transmembrane region" description="Helical" evidence="1">
    <location>
        <begin position="66"/>
        <end position="87"/>
    </location>
</feature>
<keyword evidence="1" id="KW-0812">Transmembrane</keyword>
<keyword evidence="1" id="KW-0472">Membrane</keyword>
<keyword evidence="1" id="KW-1133">Transmembrane helix</keyword>
<dbReference type="Proteomes" id="UP000642125">
    <property type="component" value="Unassembled WGS sequence"/>
</dbReference>
<feature type="transmembrane region" description="Helical" evidence="1">
    <location>
        <begin position="93"/>
        <end position="112"/>
    </location>
</feature>
<evidence type="ECO:0000256" key="1">
    <source>
        <dbReference type="SAM" id="Phobius"/>
    </source>
</evidence>
<reference evidence="2" key="1">
    <citation type="submission" date="2021-01" db="EMBL/GenBank/DDBJ databases">
        <title>Whole genome shotgun sequence of Cellulomonas pakistanensis NBRC 110800.</title>
        <authorList>
            <person name="Komaki H."/>
            <person name="Tamura T."/>
        </authorList>
    </citation>
    <scope>NUCLEOTIDE SEQUENCE</scope>
    <source>
        <strain evidence="2">NBRC 110800</strain>
    </source>
</reference>
<evidence type="ECO:0000313" key="2">
    <source>
        <dbReference type="EMBL" id="GIG36676.1"/>
    </source>
</evidence>
<dbReference type="EMBL" id="BONO01000014">
    <property type="protein sequence ID" value="GIG36676.1"/>
    <property type="molecule type" value="Genomic_DNA"/>
</dbReference>
<proteinExistence type="predicted"/>
<evidence type="ECO:0000313" key="3">
    <source>
        <dbReference type="Proteomes" id="UP000642125"/>
    </source>
</evidence>
<feature type="transmembrane region" description="Helical" evidence="1">
    <location>
        <begin position="34"/>
        <end position="54"/>
    </location>
</feature>
<comment type="caution">
    <text evidence="2">The sequence shown here is derived from an EMBL/GenBank/DDBJ whole genome shotgun (WGS) entry which is preliminary data.</text>
</comment>